<reference evidence="3" key="1">
    <citation type="journal article" date="2023" name="Mar. Drugs">
        <title>Gemmata algarum, a Novel Planctomycete Isolated from an Algal Mat, Displays Antimicrobial Activity.</title>
        <authorList>
            <person name="Kumar G."/>
            <person name="Kallscheuer N."/>
            <person name="Kashif M."/>
            <person name="Ahamad S."/>
            <person name="Jagadeeshwari U."/>
            <person name="Pannikurungottu S."/>
            <person name="Haufschild T."/>
            <person name="Kabuu M."/>
            <person name="Sasikala C."/>
            <person name="Jogler C."/>
            <person name="Ramana C."/>
        </authorList>
    </citation>
    <scope>NUCLEOTIDE SEQUENCE [LARGE SCALE GENOMIC DNA]</scope>
    <source>
        <strain evidence="3">JC673</strain>
    </source>
</reference>
<dbReference type="Proteomes" id="UP001272242">
    <property type="component" value="Unassembled WGS sequence"/>
</dbReference>
<organism evidence="2 3">
    <name type="scientific">Gemmata algarum</name>
    <dbReference type="NCBI Taxonomy" id="2975278"/>
    <lineage>
        <taxon>Bacteria</taxon>
        <taxon>Pseudomonadati</taxon>
        <taxon>Planctomycetota</taxon>
        <taxon>Planctomycetia</taxon>
        <taxon>Gemmatales</taxon>
        <taxon>Gemmataceae</taxon>
        <taxon>Gemmata</taxon>
    </lineage>
</organism>
<dbReference type="Gene3D" id="3.40.50.300">
    <property type="entry name" value="P-loop containing nucleotide triphosphate hydrolases"/>
    <property type="match status" value="1"/>
</dbReference>
<gene>
    <name evidence="2" type="ORF">R5W23_002628</name>
</gene>
<dbReference type="SUPFAM" id="SSF52540">
    <property type="entry name" value="P-loop containing nucleoside triphosphate hydrolases"/>
    <property type="match status" value="1"/>
</dbReference>
<keyword evidence="1" id="KW-0812">Transmembrane</keyword>
<evidence type="ECO:0000313" key="3">
    <source>
        <dbReference type="Proteomes" id="UP001272242"/>
    </source>
</evidence>
<dbReference type="RefSeq" id="WP_320687778.1">
    <property type="nucleotide sequence ID" value="NZ_JAXBLV010000192.1"/>
</dbReference>
<dbReference type="CDD" id="cd00882">
    <property type="entry name" value="Ras_like_GTPase"/>
    <property type="match status" value="1"/>
</dbReference>
<dbReference type="EMBL" id="JAXBLV010000192">
    <property type="protein sequence ID" value="MDY3561351.1"/>
    <property type="molecule type" value="Genomic_DNA"/>
</dbReference>
<keyword evidence="3" id="KW-1185">Reference proteome</keyword>
<evidence type="ECO:0000256" key="1">
    <source>
        <dbReference type="SAM" id="Phobius"/>
    </source>
</evidence>
<protein>
    <submittedName>
        <fullName evidence="2">GTPase domain-containing protein</fullName>
    </submittedName>
</protein>
<dbReference type="InterPro" id="IPR027417">
    <property type="entry name" value="P-loop_NTPase"/>
</dbReference>
<keyword evidence="1" id="KW-0472">Membrane</keyword>
<name>A0ABU5F190_9BACT</name>
<feature type="transmembrane region" description="Helical" evidence="1">
    <location>
        <begin position="289"/>
        <end position="311"/>
    </location>
</feature>
<proteinExistence type="predicted"/>
<accession>A0ABU5F190</accession>
<comment type="caution">
    <text evidence="2">The sequence shown here is derived from an EMBL/GenBank/DDBJ whole genome shotgun (WGS) entry which is preliminary data.</text>
</comment>
<sequence length="819" mass="90216">MASHPDTRPLDAPRVLLFGHRGAGKSALIGALMRAGEVQGETLRGEVVPTSPELPLIRDAAYSGTLESTSAELTSFTVRLRPCRVGTRAVSDPLTVILDDCDGKAAEDLIRHSEPITQRHPDSELARAVVETDAIVLLVDAASTRPQLAEAFKAFDAFLTTVERAKTDARTVGGFPVFLVLTQCDRLAQKSDTRREWEARVADRVDYAWAEFDEFLKEADHGDAPAAPFLSFGSIDLTVAAVALRRPPLLEAPTPADEPYLVAELFRDCFAAAKAHHERHRRSEARLWWTVRAALTALCLLVLAFGSIALFPPQGSAPDLAARIDDYELHEPPAAVRLSDTERDRNRQTLRRFANDGAFRSLSNDRRGFVESRLKEIDDYLAYRARLAGATAPASARSLPDLGQVRETLKTALALPGEYSWGETAAAQLRDKWLGDCAALEAAQQACVDRFRDRDRAGTELTLKRTFDAGWLRDLDALLARDTQPPFPPHEPIPGSPELKQPRGEAITYQVPLEFDEVYRARRYWEQTRDLLVHLRDLLDALGLVRAPDRPPAVLILPESGGADPAERLAALARTYPRQSAEYTEWEAWRFPDPVRGEITALLQKSFVNGIRHTQRLMRVEDTLTGWSALGATLAEPRFRDWGRLLHLLAKLQNPNAPDPVAELAVFLRDLDKKTFELDPHGFELAVPLDLTFERVEAVGPFTITVTHGAQGSAAKFAVGKGTVRGTTTVYPLVPDGPTKLAYRAGDSLRAELPVRAGVRELKLLWDTGPTSVLQFDRLTYEPRLTKPGGGTEPASGVKLVLTAGTVPALPVLFPKRAP</sequence>
<evidence type="ECO:0000313" key="2">
    <source>
        <dbReference type="EMBL" id="MDY3561351.1"/>
    </source>
</evidence>
<keyword evidence="1" id="KW-1133">Transmembrane helix</keyword>